<dbReference type="EMBL" id="ASHM01001777">
    <property type="protein sequence ID" value="PNY07263.1"/>
    <property type="molecule type" value="Genomic_DNA"/>
</dbReference>
<reference evidence="1 2" key="1">
    <citation type="journal article" date="2014" name="Am. J. Bot.">
        <title>Genome assembly and annotation for red clover (Trifolium pratense; Fabaceae).</title>
        <authorList>
            <person name="Istvanek J."/>
            <person name="Jaros M."/>
            <person name="Krenek A."/>
            <person name="Repkova J."/>
        </authorList>
    </citation>
    <scope>NUCLEOTIDE SEQUENCE [LARGE SCALE GENOMIC DNA]</scope>
    <source>
        <strain evidence="2">cv. Tatra</strain>
        <tissue evidence="1">Young leaves</tissue>
    </source>
</reference>
<organism evidence="1 2">
    <name type="scientific">Trifolium pratense</name>
    <name type="common">Red clover</name>
    <dbReference type="NCBI Taxonomy" id="57577"/>
    <lineage>
        <taxon>Eukaryota</taxon>
        <taxon>Viridiplantae</taxon>
        <taxon>Streptophyta</taxon>
        <taxon>Embryophyta</taxon>
        <taxon>Tracheophyta</taxon>
        <taxon>Spermatophyta</taxon>
        <taxon>Magnoliopsida</taxon>
        <taxon>eudicotyledons</taxon>
        <taxon>Gunneridae</taxon>
        <taxon>Pentapetalae</taxon>
        <taxon>rosids</taxon>
        <taxon>fabids</taxon>
        <taxon>Fabales</taxon>
        <taxon>Fabaceae</taxon>
        <taxon>Papilionoideae</taxon>
        <taxon>50 kb inversion clade</taxon>
        <taxon>NPAAA clade</taxon>
        <taxon>Hologalegina</taxon>
        <taxon>IRL clade</taxon>
        <taxon>Trifolieae</taxon>
        <taxon>Trifolium</taxon>
    </lineage>
</organism>
<dbReference type="AlphaFoldDB" id="A0A2K3NW73"/>
<proteinExistence type="predicted"/>
<comment type="caution">
    <text evidence="1">The sequence shown here is derived from an EMBL/GenBank/DDBJ whole genome shotgun (WGS) entry which is preliminary data.</text>
</comment>
<name>A0A2K3NW73_TRIPR</name>
<evidence type="ECO:0000313" key="1">
    <source>
        <dbReference type="EMBL" id="PNY07263.1"/>
    </source>
</evidence>
<gene>
    <name evidence="1" type="ORF">L195_g003751</name>
</gene>
<reference evidence="1 2" key="2">
    <citation type="journal article" date="2017" name="Front. Plant Sci.">
        <title>Gene Classification and Mining of Molecular Markers Useful in Red Clover (Trifolium pratense) Breeding.</title>
        <authorList>
            <person name="Istvanek J."/>
            <person name="Dluhosova J."/>
            <person name="Dluhos P."/>
            <person name="Patkova L."/>
            <person name="Nedelnik J."/>
            <person name="Repkova J."/>
        </authorList>
    </citation>
    <scope>NUCLEOTIDE SEQUENCE [LARGE SCALE GENOMIC DNA]</scope>
    <source>
        <strain evidence="2">cv. Tatra</strain>
        <tissue evidence="1">Young leaves</tissue>
    </source>
</reference>
<dbReference type="Proteomes" id="UP000236291">
    <property type="component" value="Unassembled WGS sequence"/>
</dbReference>
<sequence length="168" mass="18608">MVSSAFIDPFRCHNRFGFASQQTFSATQPPHLATVPAPETSCHKELFTVLFDPPSFIMVSSILRHLWKLSKLEKKFLPLPPIDISLPEPSIQPLNASIPEFINTVKPHIEGCAIKIGEIACSLVTFAISSTFIEYSSEFIKKLNDPVTNMISSCYGFVSNTVFIGGQE</sequence>
<accession>A0A2K3NW73</accession>
<protein>
    <submittedName>
        <fullName evidence="1">Uncharacterized protein</fullName>
    </submittedName>
</protein>
<evidence type="ECO:0000313" key="2">
    <source>
        <dbReference type="Proteomes" id="UP000236291"/>
    </source>
</evidence>